<feature type="chain" id="PRO_5015506424" evidence="1">
    <location>
        <begin position="29"/>
        <end position="89"/>
    </location>
</feature>
<name>A0A2T1KD74_9GAMM</name>
<evidence type="ECO:0000313" key="3">
    <source>
        <dbReference type="Proteomes" id="UP000238385"/>
    </source>
</evidence>
<dbReference type="AlphaFoldDB" id="A0A2T1KD74"/>
<evidence type="ECO:0000313" key="2">
    <source>
        <dbReference type="EMBL" id="PSF08000.1"/>
    </source>
</evidence>
<dbReference type="EMBL" id="PXNN01000013">
    <property type="protein sequence ID" value="PSF08000.1"/>
    <property type="molecule type" value="Genomic_DNA"/>
</dbReference>
<keyword evidence="1" id="KW-0732">Signal</keyword>
<proteinExistence type="predicted"/>
<keyword evidence="3" id="KW-1185">Reference proteome</keyword>
<organism evidence="2 3">
    <name type="scientific">Marinobacter halophilus</name>
    <dbReference type="NCBI Taxonomy" id="1323740"/>
    <lineage>
        <taxon>Bacteria</taxon>
        <taxon>Pseudomonadati</taxon>
        <taxon>Pseudomonadota</taxon>
        <taxon>Gammaproteobacteria</taxon>
        <taxon>Pseudomonadales</taxon>
        <taxon>Marinobacteraceae</taxon>
        <taxon>Marinobacter</taxon>
    </lineage>
</organism>
<protein>
    <submittedName>
        <fullName evidence="2">Uncharacterized protein</fullName>
    </submittedName>
</protein>
<dbReference type="Proteomes" id="UP000238385">
    <property type="component" value="Unassembled WGS sequence"/>
</dbReference>
<evidence type="ECO:0000256" key="1">
    <source>
        <dbReference type="SAM" id="SignalP"/>
    </source>
</evidence>
<dbReference type="OrthoDB" id="9778545at2"/>
<sequence length="89" mass="9768">MQDAICRIVKPSCLPLILALLAAVPAHGEDRIINRIEALQAGHSVTVLDSPLRAKEALTHFYESRNSSLARGCQDAQGILMPTPRRQPR</sequence>
<reference evidence="2 3" key="1">
    <citation type="submission" date="2018-03" db="EMBL/GenBank/DDBJ databases">
        <title>Marinobacter brunus sp. nov., a marine bacterium of Gamma-proteobacteria isolated from the surface seawater of the South China Sea.</title>
        <authorList>
            <person name="Cheng H."/>
            <person name="Wu Y.-H."/>
            <person name="Xamxidin M."/>
            <person name="Xu X.-W."/>
        </authorList>
    </citation>
    <scope>NUCLEOTIDE SEQUENCE [LARGE SCALE GENOMIC DNA]</scope>
    <source>
        <strain evidence="2 3">JCM 30472</strain>
    </source>
</reference>
<comment type="caution">
    <text evidence="2">The sequence shown here is derived from an EMBL/GenBank/DDBJ whole genome shotgun (WGS) entry which is preliminary data.</text>
</comment>
<feature type="signal peptide" evidence="1">
    <location>
        <begin position="1"/>
        <end position="28"/>
    </location>
</feature>
<gene>
    <name evidence="2" type="ORF">C7H08_11430</name>
</gene>
<accession>A0A2T1KD74</accession>
<dbReference type="RefSeq" id="WP_106671920.1">
    <property type="nucleotide sequence ID" value="NZ_BMFE01000001.1"/>
</dbReference>